<dbReference type="Pfam" id="PF19657">
    <property type="entry name" value="DUF6160"/>
    <property type="match status" value="1"/>
</dbReference>
<dbReference type="RefSeq" id="WP_260976581.1">
    <property type="nucleotide sequence ID" value="NZ_JAOANI010000019.1"/>
</dbReference>
<dbReference type="EMBL" id="JAOANI010000019">
    <property type="protein sequence ID" value="MCT7359720.1"/>
    <property type="molecule type" value="Genomic_DNA"/>
</dbReference>
<feature type="signal peptide" evidence="1">
    <location>
        <begin position="1"/>
        <end position="17"/>
    </location>
</feature>
<keyword evidence="4" id="KW-1185">Reference proteome</keyword>
<evidence type="ECO:0000256" key="1">
    <source>
        <dbReference type="SAM" id="SignalP"/>
    </source>
</evidence>
<name>A0A9X3ARW5_9GAMM</name>
<dbReference type="InterPro" id="IPR046158">
    <property type="entry name" value="DUF6160"/>
</dbReference>
<evidence type="ECO:0000259" key="2">
    <source>
        <dbReference type="Pfam" id="PF19657"/>
    </source>
</evidence>
<organism evidence="3 4">
    <name type="scientific">Thalassolituus pacificus</name>
    <dbReference type="NCBI Taxonomy" id="2975440"/>
    <lineage>
        <taxon>Bacteria</taxon>
        <taxon>Pseudomonadati</taxon>
        <taxon>Pseudomonadota</taxon>
        <taxon>Gammaproteobacteria</taxon>
        <taxon>Oceanospirillales</taxon>
        <taxon>Oceanospirillaceae</taxon>
        <taxon>Thalassolituus</taxon>
    </lineage>
</organism>
<feature type="domain" description="DUF6160" evidence="2">
    <location>
        <begin position="11"/>
        <end position="96"/>
    </location>
</feature>
<protein>
    <submittedName>
        <fullName evidence="3">DUF6160 family protein</fullName>
    </submittedName>
</protein>
<keyword evidence="1" id="KW-0732">Signal</keyword>
<accession>A0A9X3ARW5</accession>
<evidence type="ECO:0000313" key="4">
    <source>
        <dbReference type="Proteomes" id="UP001147830"/>
    </source>
</evidence>
<proteinExistence type="predicted"/>
<gene>
    <name evidence="3" type="ORF">NYR02_11940</name>
</gene>
<reference evidence="3" key="2">
    <citation type="submission" date="2022-08" db="EMBL/GenBank/DDBJ databases">
        <authorList>
            <person name="Dong C."/>
        </authorList>
    </citation>
    <scope>NUCLEOTIDE SEQUENCE</scope>
    <source>
        <strain evidence="3">59MF3M-4</strain>
    </source>
</reference>
<comment type="caution">
    <text evidence="3">The sequence shown here is derived from an EMBL/GenBank/DDBJ whole genome shotgun (WGS) entry which is preliminary data.</text>
</comment>
<feature type="chain" id="PRO_5040948747" evidence="1">
    <location>
        <begin position="18"/>
        <end position="271"/>
    </location>
</feature>
<dbReference type="Proteomes" id="UP001147830">
    <property type="component" value="Unassembled WGS sequence"/>
</dbReference>
<reference evidence="3" key="1">
    <citation type="journal article" date="2022" name="Front. Microbiol.">
        <title>Genome-based taxonomic rearrangement of Oceanobacter-related bacteria including the description of Thalassolituus hydrocarbonoclasticus sp. nov. and Thalassolituus pacificus sp. nov. and emended description of the genus Thalassolituus.</title>
        <authorList>
            <person name="Dong C."/>
            <person name="Wei L."/>
            <person name="Wang J."/>
            <person name="Lai Q."/>
            <person name="Huang Z."/>
            <person name="Shao Z."/>
        </authorList>
    </citation>
    <scope>NUCLEOTIDE SEQUENCE</scope>
    <source>
        <strain evidence="3">59MF3M-4</strain>
    </source>
</reference>
<sequence>MRYVFSLCFLSPCFALAALDPVSDAQLADISGQSGITIITSARLTIGQIEYRDEGRLQINQVVLGGANRSRYFGKDWGYSSRSGDRLDGTMMTIDVLPDGDLVLSAFVDPGLGGGVIDFGLSTGQIALSAADDAHRATLINSVDIAGLATQYRMKVDAQTTDIQIQAALGIADMNIDAAPLGVRVNNLILANHTYFESLEDWGSSALSLSDVQLPIGINLHASDLGLDIRLVRFFADMNIGSIELAQESIGSVAVDDLNLGGLNMRISGHL</sequence>
<dbReference type="AlphaFoldDB" id="A0A9X3ARW5"/>
<evidence type="ECO:0000313" key="3">
    <source>
        <dbReference type="EMBL" id="MCT7359720.1"/>
    </source>
</evidence>